<dbReference type="Proteomes" id="UP001162164">
    <property type="component" value="Unassembled WGS sequence"/>
</dbReference>
<evidence type="ECO:0000313" key="2">
    <source>
        <dbReference type="Proteomes" id="UP001162164"/>
    </source>
</evidence>
<accession>A0ABQ9JTI5</accession>
<sequence>FPYDPRFDGLRALSKGQGKLSRSCPNNISINSHKKHGRWNEKMAETGQEEGKQNIRIEGALLIRGIGRENWMKLPTGCCLSFPENPEVKTKWVTFYGDIKVSTKVRTTYLKIRQANVDASWWTGFAVTTPQARIVMAPKNKEDFPPRRPDSKSFLGARFFVFPGPHMRRRNPGRLVRRFVTRGTQREAGPLHPDS</sequence>
<organism evidence="1 2">
    <name type="scientific">Molorchus minor</name>
    <dbReference type="NCBI Taxonomy" id="1323400"/>
    <lineage>
        <taxon>Eukaryota</taxon>
        <taxon>Metazoa</taxon>
        <taxon>Ecdysozoa</taxon>
        <taxon>Arthropoda</taxon>
        <taxon>Hexapoda</taxon>
        <taxon>Insecta</taxon>
        <taxon>Pterygota</taxon>
        <taxon>Neoptera</taxon>
        <taxon>Endopterygota</taxon>
        <taxon>Coleoptera</taxon>
        <taxon>Polyphaga</taxon>
        <taxon>Cucujiformia</taxon>
        <taxon>Chrysomeloidea</taxon>
        <taxon>Cerambycidae</taxon>
        <taxon>Lamiinae</taxon>
        <taxon>Monochamini</taxon>
        <taxon>Molorchus</taxon>
    </lineage>
</organism>
<dbReference type="EMBL" id="JAPWTJ010000183">
    <property type="protein sequence ID" value="KAJ8981420.1"/>
    <property type="molecule type" value="Genomic_DNA"/>
</dbReference>
<evidence type="ECO:0000313" key="1">
    <source>
        <dbReference type="EMBL" id="KAJ8981420.1"/>
    </source>
</evidence>
<gene>
    <name evidence="1" type="ORF">NQ317_015622</name>
</gene>
<reference evidence="1" key="1">
    <citation type="journal article" date="2023" name="Insect Mol. Biol.">
        <title>Genome sequencing provides insights into the evolution of gene families encoding plant cell wall-degrading enzymes in longhorned beetles.</title>
        <authorList>
            <person name="Shin N.R."/>
            <person name="Okamura Y."/>
            <person name="Kirsch R."/>
            <person name="Pauchet Y."/>
        </authorList>
    </citation>
    <scope>NUCLEOTIDE SEQUENCE</scope>
    <source>
        <strain evidence="1">MMC_N1</strain>
    </source>
</reference>
<name>A0ABQ9JTI5_9CUCU</name>
<protein>
    <submittedName>
        <fullName evidence="1">Uncharacterized protein</fullName>
    </submittedName>
</protein>
<proteinExistence type="predicted"/>
<feature type="non-terminal residue" evidence="1">
    <location>
        <position position="1"/>
    </location>
</feature>
<comment type="caution">
    <text evidence="1">The sequence shown here is derived from an EMBL/GenBank/DDBJ whole genome shotgun (WGS) entry which is preliminary data.</text>
</comment>
<keyword evidence="2" id="KW-1185">Reference proteome</keyword>